<gene>
    <name evidence="4" type="ORF">OAory_01010540</name>
</gene>
<evidence type="ECO:0008006" key="6">
    <source>
        <dbReference type="Google" id="ProtNLM"/>
    </source>
</evidence>
<dbReference type="PANTHER" id="PTHR38111:SF5">
    <property type="entry name" value="TRANSCRIPTION FACTOR DOMAIN-CONTAINING PROTEIN"/>
    <property type="match status" value="1"/>
</dbReference>
<evidence type="ECO:0000256" key="1">
    <source>
        <dbReference type="ARBA" id="ARBA00023015"/>
    </source>
</evidence>
<dbReference type="GO" id="GO:0000981">
    <property type="term" value="F:DNA-binding transcription factor activity, RNA polymerase II-specific"/>
    <property type="evidence" value="ECO:0007669"/>
    <property type="project" value="InterPro"/>
</dbReference>
<dbReference type="PANTHER" id="PTHR38111">
    <property type="entry name" value="ZN(2)-C6 FUNGAL-TYPE DOMAIN-CONTAINING PROTEIN-RELATED"/>
    <property type="match status" value="1"/>
</dbReference>
<keyword evidence="1" id="KW-0805">Transcription regulation</keyword>
<organism evidence="4 5">
    <name type="scientific">Aspergillus oryzae</name>
    <name type="common">Yellow koji mold</name>
    <dbReference type="NCBI Taxonomy" id="5062"/>
    <lineage>
        <taxon>Eukaryota</taxon>
        <taxon>Fungi</taxon>
        <taxon>Dikarya</taxon>
        <taxon>Ascomycota</taxon>
        <taxon>Pezizomycotina</taxon>
        <taxon>Eurotiomycetes</taxon>
        <taxon>Eurotiomycetidae</taxon>
        <taxon>Eurotiales</taxon>
        <taxon>Aspergillaceae</taxon>
        <taxon>Aspergillus</taxon>
        <taxon>Aspergillus subgen. Circumdati</taxon>
    </lineage>
</organism>
<dbReference type="VEuPathDB" id="FungiDB:AO090005000401"/>
<dbReference type="InterPro" id="IPR001138">
    <property type="entry name" value="Zn2Cys6_DnaBD"/>
</dbReference>
<name>A0A1S9DW58_ASPOZ</name>
<evidence type="ECO:0000313" key="4">
    <source>
        <dbReference type="EMBL" id="OOO13305.1"/>
    </source>
</evidence>
<dbReference type="CDD" id="cd00067">
    <property type="entry name" value="GAL4"/>
    <property type="match status" value="1"/>
</dbReference>
<evidence type="ECO:0000256" key="3">
    <source>
        <dbReference type="ARBA" id="ARBA00023242"/>
    </source>
</evidence>
<dbReference type="InterPro" id="IPR053178">
    <property type="entry name" value="Osmoadaptation_assoc"/>
</dbReference>
<protein>
    <recommendedName>
        <fullName evidence="6">C6 zinc finger domain protein</fullName>
    </recommendedName>
</protein>
<dbReference type="EMBL" id="MKZY01000002">
    <property type="protein sequence ID" value="OOO13305.1"/>
    <property type="molecule type" value="Genomic_DNA"/>
</dbReference>
<comment type="caution">
    <text evidence="4">The sequence shown here is derived from an EMBL/GenBank/DDBJ whole genome shotgun (WGS) entry which is preliminary data.</text>
</comment>
<proteinExistence type="predicted"/>
<dbReference type="AlphaFoldDB" id="A0A1S9DW58"/>
<keyword evidence="3" id="KW-0539">Nucleus</keyword>
<evidence type="ECO:0000256" key="2">
    <source>
        <dbReference type="ARBA" id="ARBA00023163"/>
    </source>
</evidence>
<reference evidence="4 5" key="1">
    <citation type="submission" date="2016-10" db="EMBL/GenBank/DDBJ databases">
        <title>Genome sequencing of Aspergillus oryzae BCC7051.</title>
        <authorList>
            <person name="Thammarongtham C."/>
            <person name="Vorapreeda T."/>
            <person name="Nookaew I."/>
            <person name="Srisuk T."/>
            <person name="Land M."/>
            <person name="Jeennor S."/>
            <person name="Laoteng K."/>
        </authorList>
    </citation>
    <scope>NUCLEOTIDE SEQUENCE [LARGE SCALE GENOMIC DNA]</scope>
    <source>
        <strain evidence="4 5">BCC7051</strain>
    </source>
</reference>
<dbReference type="Proteomes" id="UP000190312">
    <property type="component" value="Unassembled WGS sequence"/>
</dbReference>
<dbReference type="OrthoDB" id="4314040at2759"/>
<evidence type="ECO:0000313" key="5">
    <source>
        <dbReference type="Proteomes" id="UP000190312"/>
    </source>
</evidence>
<keyword evidence="2" id="KW-0804">Transcription</keyword>
<accession>A0A1S9DW58</accession>
<dbReference type="eggNOG" id="ENOG502SNE1">
    <property type="taxonomic scope" value="Eukaryota"/>
</dbReference>
<dbReference type="GO" id="GO:0008270">
    <property type="term" value="F:zinc ion binding"/>
    <property type="evidence" value="ECO:0007669"/>
    <property type="project" value="InterPro"/>
</dbReference>
<sequence>MHDQFWPIKLEEWGCLYSDRCDERLPGCARCAKYGRPCPGYDRGFKFVAGKPHRSKRHPSSKTAVDDTPVVDISSEKASQALQQSLAQRASSLWLKSAGTNVMQSLDMLIGDVSQPFPASSTYTTTRWFTFLPAIYGRNTTLDASIRCFVAHHIGMMTENKQAVMYARSTYVEALNRLQRSLYNPTESLSSEILCAVLLQCFYELFANAHDSTSWIKHANGLSQLVKLRGCDSYQTEFDHTLLKASRGLIIMHSLFSKEKCFLTSSDWQSVMKQQFDFTFPAITYAQVEELFALYTTIPCFVHQFFDLRQADPTHEKTQLKASKLLNDALDMQNKLSTWYDKFSQTAPLPTEVLSSMGDTLYPIVYSFTDVDTATIFAAYYSYMVVIHAILEACHYPGEHAAMVVYYRDQICMSVEFNAQGMLGPSRLGFPLLVVNEFADPPTKLWVQGWLQRLSKTYKVMLPQNYER</sequence>